<sequence>MLQPEGEVTPQTGAGDLQELLQRDVRIVRWFLEDRWGRRTKPNSTLGQLLATSEKLDLHSPAKSVESLDSEVARHHLHASAVLFRLAWAIRALHGSHAIDWVDGSFIDDEVLGEDTKETNVERKLPGGIGTLVFAGRLVQAGGGRIVSINGKGVRGHDIRWVTKFGDTVLVERKDRSYQAGLTDTSEKRVSRVIAEVRNAVLNMPREPGAGRVLVVGFQHLVRQHEAEGVDKTYEAGLKQAFGAGAVWLEDLPHVVVPEHLGFEPKTRGEKWDFFSPQPLNPEPWFMARVAPLLVKALGVSL</sequence>
<gene>
    <name evidence="1" type="ORF">AMPC_13210</name>
</gene>
<dbReference type="EMBL" id="AP025592">
    <property type="protein sequence ID" value="BDG08208.1"/>
    <property type="molecule type" value="Genomic_DNA"/>
</dbReference>
<reference evidence="2" key="1">
    <citation type="journal article" date="2022" name="Int. J. Syst. Evol. Microbiol.">
        <title>Anaeromyxobacter oryzae sp. nov., Anaeromyxobacter diazotrophicus sp. nov. and Anaeromyxobacter paludicola sp. nov., isolated from paddy soils.</title>
        <authorList>
            <person name="Itoh H."/>
            <person name="Xu Z."/>
            <person name="Mise K."/>
            <person name="Masuda Y."/>
            <person name="Ushijima N."/>
            <person name="Hayakawa C."/>
            <person name="Shiratori Y."/>
            <person name="Senoo K."/>
        </authorList>
    </citation>
    <scope>NUCLEOTIDE SEQUENCE [LARGE SCALE GENOMIC DNA]</scope>
    <source>
        <strain evidence="2">Red630</strain>
    </source>
</reference>
<accession>A0ABM7X8P0</accession>
<keyword evidence="2" id="KW-1185">Reference proteome</keyword>
<protein>
    <submittedName>
        <fullName evidence="1">Uncharacterized protein</fullName>
    </submittedName>
</protein>
<evidence type="ECO:0000313" key="1">
    <source>
        <dbReference type="EMBL" id="BDG08208.1"/>
    </source>
</evidence>
<name>A0ABM7X8P0_9BACT</name>
<evidence type="ECO:0000313" key="2">
    <source>
        <dbReference type="Proteomes" id="UP001162734"/>
    </source>
</evidence>
<dbReference type="Proteomes" id="UP001162734">
    <property type="component" value="Chromosome"/>
</dbReference>
<dbReference type="RefSeq" id="WP_248345388.1">
    <property type="nucleotide sequence ID" value="NZ_AP025592.1"/>
</dbReference>
<proteinExistence type="predicted"/>
<organism evidence="1 2">
    <name type="scientific">Anaeromyxobacter paludicola</name>
    <dbReference type="NCBI Taxonomy" id="2918171"/>
    <lineage>
        <taxon>Bacteria</taxon>
        <taxon>Pseudomonadati</taxon>
        <taxon>Myxococcota</taxon>
        <taxon>Myxococcia</taxon>
        <taxon>Myxococcales</taxon>
        <taxon>Cystobacterineae</taxon>
        <taxon>Anaeromyxobacteraceae</taxon>
        <taxon>Anaeromyxobacter</taxon>
    </lineage>
</organism>